<accession>A0AAU6P4E5</accession>
<evidence type="ECO:0000313" key="3">
    <source>
        <dbReference type="Proteomes" id="UP001368318"/>
    </source>
</evidence>
<dbReference type="Proteomes" id="UP001368318">
    <property type="component" value="Chromosome"/>
</dbReference>
<dbReference type="EMBL" id="CP136924">
    <property type="protein sequence ID" value="WXA02485.1"/>
    <property type="molecule type" value="Genomic_DNA"/>
</dbReference>
<evidence type="ECO:0000313" key="2">
    <source>
        <dbReference type="EMBL" id="WXA12353.1"/>
    </source>
</evidence>
<dbReference type="EMBL" id="CP136925">
    <property type="protein sequence ID" value="WXA12353.1"/>
    <property type="molecule type" value="Genomic_DNA"/>
</dbReference>
<proteinExistence type="predicted"/>
<keyword evidence="3" id="KW-1185">Reference proteome</keyword>
<dbReference type="AlphaFoldDB" id="A0AAU6P4E5"/>
<protein>
    <recommendedName>
        <fullName evidence="4">Lipoprotein</fullName>
    </recommendedName>
</protein>
<evidence type="ECO:0008006" key="4">
    <source>
        <dbReference type="Google" id="ProtNLM"/>
    </source>
</evidence>
<gene>
    <name evidence="2" type="ORF">R3L15_09485</name>
    <name evidence="1" type="ORF">R3L16_12100</name>
</gene>
<organism evidence="2">
    <name type="scientific">Mangrovimonas cancribranchiae</name>
    <dbReference type="NCBI Taxonomy" id="3080055"/>
    <lineage>
        <taxon>Bacteria</taxon>
        <taxon>Pseudomonadati</taxon>
        <taxon>Bacteroidota</taxon>
        <taxon>Flavobacteriia</taxon>
        <taxon>Flavobacteriales</taxon>
        <taxon>Flavobacteriaceae</taxon>
        <taxon>Mangrovimonas</taxon>
    </lineage>
</organism>
<name>A0AAU6P4E5_9FLAO</name>
<reference evidence="2 3" key="1">
    <citation type="submission" date="2023-10" db="EMBL/GenBank/DDBJ databases">
        <title>Culture-based analysis of two novel bacteria associated with mangrove crab gills.</title>
        <authorList>
            <person name="Yang X."/>
            <person name="Garuglieri E."/>
            <person name="Van Goethem M.W."/>
            <person name="Fusi M."/>
            <person name="Marasco R."/>
            <person name="Daffonchio D.G."/>
        </authorList>
    </citation>
    <scope>NUCLEOTIDE SEQUENCE</scope>
    <source>
        <strain evidence="2">UG2-1</strain>
        <strain evidence="1">UG2-2</strain>
        <strain evidence="3">UG2_2</strain>
    </source>
</reference>
<dbReference type="KEGG" id="mcaa:R3L15_09485"/>
<sequence length="341" mass="40037">MKKAIVILITICLSVHSCSKSTNSSDRENHISEYGFKGKVKSVKSELFNLIPEKDTFKIGEKINGISIDRNELLEFNKTGNLTFSKEFLANGKVSDEIINTYDKNNQLTQRKVIDNYGKGSVIDYQYFYNSSDSLEQVIISGKNFKRIHKIERDKKVRPIKNLTIQNDTILTTYVVEYDQNNNVINEKQFKNQNIPVKLIDRTFNAKNLKVREQVIEYSTWDTLKYQNEFTYDKNQNLILGKYNIENDSSYNTVKNTYFKNGKLKESESEFGESDYSLIQNQKFNENGDLIVQAVNTSDGETKDIWEYKFKYDKNNNWIEKIEYKNSKPLRIVKREIEYYK</sequence>
<evidence type="ECO:0000313" key="1">
    <source>
        <dbReference type="EMBL" id="WXA02485.1"/>
    </source>
</evidence>
<dbReference type="RefSeq" id="WP_338731345.1">
    <property type="nucleotide sequence ID" value="NZ_CP136924.1"/>
</dbReference>
<dbReference type="Gene3D" id="2.180.10.10">
    <property type="entry name" value="RHS repeat-associated core"/>
    <property type="match status" value="1"/>
</dbReference>